<proteinExistence type="predicted"/>
<evidence type="ECO:0000313" key="4">
    <source>
        <dbReference type="EMBL" id="SOD17278.1"/>
    </source>
</evidence>
<reference evidence="4 7" key="3">
    <citation type="submission" date="2017-09" db="EMBL/GenBank/DDBJ databases">
        <authorList>
            <person name="Ehlers B."/>
            <person name="Leendertz F.H."/>
        </authorList>
    </citation>
    <scope>NUCLEOTIDE SEQUENCE [LARGE SCALE GENOMIC DNA]</scope>
    <source>
        <strain evidence="4 7">Nm42</strain>
    </source>
</reference>
<evidence type="ECO:0000313" key="2">
    <source>
        <dbReference type="EMBL" id="SDT95348.1"/>
    </source>
</evidence>
<dbReference type="AlphaFoldDB" id="A0A1H8ZR88"/>
<gene>
    <name evidence="2" type="ORF">SAMN05216406_11341</name>
    <name evidence="3" type="ORF">SAMN05421510_1001180</name>
    <name evidence="4" type="ORF">SAMN06297164_1116</name>
</gene>
<accession>A0A1H8ZR88</accession>
<evidence type="ECO:0000313" key="5">
    <source>
        <dbReference type="Proteomes" id="UP000181998"/>
    </source>
</evidence>
<keyword evidence="6" id="KW-1185">Reference proteome</keyword>
<reference evidence="3 5" key="1">
    <citation type="submission" date="2016-10" db="EMBL/GenBank/DDBJ databases">
        <authorList>
            <person name="de Groot N.N."/>
        </authorList>
    </citation>
    <scope>NUCLEOTIDE SEQUENCE [LARGE SCALE GENOMIC DNA]</scope>
    <source>
        <strain evidence="2">Nm10</strain>
        <strain evidence="3 5">Nm9</strain>
    </source>
</reference>
<name>A0A1H8ZR88_9PROT</name>
<protein>
    <submittedName>
        <fullName evidence="3">Uncharacterized protein</fullName>
    </submittedName>
</protein>
<evidence type="ECO:0000256" key="1">
    <source>
        <dbReference type="SAM" id="Phobius"/>
    </source>
</evidence>
<organism evidence="3 5">
    <name type="scientific">Nitrosomonas ureae</name>
    <dbReference type="NCBI Taxonomy" id="44577"/>
    <lineage>
        <taxon>Bacteria</taxon>
        <taxon>Pseudomonadati</taxon>
        <taxon>Pseudomonadota</taxon>
        <taxon>Betaproteobacteria</taxon>
        <taxon>Nitrosomonadales</taxon>
        <taxon>Nitrosomonadaceae</taxon>
        <taxon>Nitrosomonas</taxon>
    </lineage>
</organism>
<dbReference type="EMBL" id="FOFX01000001">
    <property type="protein sequence ID" value="SEP66932.1"/>
    <property type="molecule type" value="Genomic_DNA"/>
</dbReference>
<sequence>MILFRECHGAHFLTQLHYTIPLLTVLFLLWRIAVDCQIEQVIIVNLAALRYL</sequence>
<keyword evidence="1" id="KW-1133">Transmembrane helix</keyword>
<dbReference type="EMBL" id="OCMU01000001">
    <property type="protein sequence ID" value="SOD17278.1"/>
    <property type="molecule type" value="Genomic_DNA"/>
</dbReference>
<keyword evidence="1" id="KW-0812">Transmembrane</keyword>
<dbReference type="Proteomes" id="UP000182882">
    <property type="component" value="Unassembled WGS sequence"/>
</dbReference>
<dbReference type="Proteomes" id="UP000181998">
    <property type="component" value="Unassembled WGS sequence"/>
</dbReference>
<evidence type="ECO:0000313" key="3">
    <source>
        <dbReference type="EMBL" id="SEP66932.1"/>
    </source>
</evidence>
<dbReference type="EMBL" id="FNLN01000013">
    <property type="protein sequence ID" value="SDT95348.1"/>
    <property type="molecule type" value="Genomic_DNA"/>
</dbReference>
<evidence type="ECO:0000313" key="7">
    <source>
        <dbReference type="Proteomes" id="UP000219335"/>
    </source>
</evidence>
<keyword evidence="1" id="KW-0472">Membrane</keyword>
<dbReference type="Proteomes" id="UP000219335">
    <property type="component" value="Unassembled WGS sequence"/>
</dbReference>
<feature type="transmembrane region" description="Helical" evidence="1">
    <location>
        <begin position="12"/>
        <end position="33"/>
    </location>
</feature>
<evidence type="ECO:0000313" key="6">
    <source>
        <dbReference type="Proteomes" id="UP000182882"/>
    </source>
</evidence>
<reference evidence="6" key="2">
    <citation type="submission" date="2016-10" db="EMBL/GenBank/DDBJ databases">
        <authorList>
            <person name="Varghese N."/>
            <person name="Submissions S."/>
        </authorList>
    </citation>
    <scope>NUCLEOTIDE SEQUENCE [LARGE SCALE GENOMIC DNA]</scope>
    <source>
        <strain evidence="6">Nm10</strain>
    </source>
</reference>